<dbReference type="InterPro" id="IPR045886">
    <property type="entry name" value="ThiF/MoeB/HesA"/>
</dbReference>
<evidence type="ECO:0000313" key="2">
    <source>
        <dbReference type="EMBL" id="GFO57921.1"/>
    </source>
</evidence>
<dbReference type="Proteomes" id="UP000556026">
    <property type="component" value="Unassembled WGS sequence"/>
</dbReference>
<dbReference type="AlphaFoldDB" id="A0A6V8MD49"/>
<accession>A0A6V8MD49</accession>
<dbReference type="GO" id="GO:0061503">
    <property type="term" value="F:tRNA threonylcarbamoyladenosine dehydratase"/>
    <property type="evidence" value="ECO:0007669"/>
    <property type="project" value="TreeGrafter"/>
</dbReference>
<dbReference type="RefSeq" id="WP_183352778.1">
    <property type="nucleotide sequence ID" value="NZ_BLXX01000001.1"/>
</dbReference>
<protein>
    <submittedName>
        <fullName evidence="2">Molybdopterin biosynthesis protein MoeB</fullName>
    </submittedName>
</protein>
<dbReference type="Pfam" id="PF00899">
    <property type="entry name" value="ThiF"/>
    <property type="match status" value="1"/>
</dbReference>
<name>A0A6V8MD49_9BACT</name>
<dbReference type="InterPro" id="IPR000594">
    <property type="entry name" value="ThiF_NAD_FAD-bd"/>
</dbReference>
<feature type="domain" description="THIF-type NAD/FAD binding fold" evidence="1">
    <location>
        <begin position="50"/>
        <end position="272"/>
    </location>
</feature>
<dbReference type="GO" id="GO:0008641">
    <property type="term" value="F:ubiquitin-like modifier activating enzyme activity"/>
    <property type="evidence" value="ECO:0007669"/>
    <property type="project" value="InterPro"/>
</dbReference>
<dbReference type="Gene3D" id="3.40.50.720">
    <property type="entry name" value="NAD(P)-binding Rossmann-like Domain"/>
    <property type="match status" value="1"/>
</dbReference>
<dbReference type="PANTHER" id="PTHR43267">
    <property type="entry name" value="TRNA THREONYLCARBAMOYLADENOSINE DEHYDRATASE"/>
    <property type="match status" value="1"/>
</dbReference>
<keyword evidence="3" id="KW-1185">Reference proteome</keyword>
<reference evidence="3" key="1">
    <citation type="submission" date="2020-06" db="EMBL/GenBank/DDBJ databases">
        <title>Draft genomic sequence of Geomonas sp. Red330.</title>
        <authorList>
            <person name="Itoh H."/>
            <person name="Zhenxing X."/>
            <person name="Ushijima N."/>
            <person name="Masuda Y."/>
            <person name="Shiratori Y."/>
            <person name="Senoo K."/>
        </authorList>
    </citation>
    <scope>NUCLEOTIDE SEQUENCE [LARGE SCALE GENOMIC DNA]</scope>
    <source>
        <strain evidence="3">Red330</strain>
    </source>
</reference>
<evidence type="ECO:0000259" key="1">
    <source>
        <dbReference type="Pfam" id="PF00899"/>
    </source>
</evidence>
<dbReference type="InterPro" id="IPR035985">
    <property type="entry name" value="Ubiquitin-activating_enz"/>
</dbReference>
<evidence type="ECO:0000313" key="3">
    <source>
        <dbReference type="Proteomes" id="UP000556026"/>
    </source>
</evidence>
<organism evidence="2 3">
    <name type="scientific">Geomonas silvestris</name>
    <dbReference type="NCBI Taxonomy" id="2740184"/>
    <lineage>
        <taxon>Bacteria</taxon>
        <taxon>Pseudomonadati</taxon>
        <taxon>Thermodesulfobacteriota</taxon>
        <taxon>Desulfuromonadia</taxon>
        <taxon>Geobacterales</taxon>
        <taxon>Geobacteraceae</taxon>
        <taxon>Geomonas</taxon>
    </lineage>
</organism>
<dbReference type="SUPFAM" id="SSF69572">
    <property type="entry name" value="Activating enzymes of the ubiquitin-like proteins"/>
    <property type="match status" value="1"/>
</dbReference>
<dbReference type="CDD" id="cd00757">
    <property type="entry name" value="ThiF_MoeB_HesA_family"/>
    <property type="match status" value="1"/>
</dbReference>
<dbReference type="PANTHER" id="PTHR43267:SF1">
    <property type="entry name" value="TRNA THREONYLCARBAMOYLADENOSINE DEHYDRATASE"/>
    <property type="match status" value="1"/>
</dbReference>
<comment type="caution">
    <text evidence="2">The sequence shown here is derived from an EMBL/GenBank/DDBJ whole genome shotgun (WGS) entry which is preliminary data.</text>
</comment>
<proteinExistence type="predicted"/>
<dbReference type="EMBL" id="BLXX01000001">
    <property type="protein sequence ID" value="GFO57921.1"/>
    <property type="molecule type" value="Genomic_DNA"/>
</dbReference>
<dbReference type="GO" id="GO:0061504">
    <property type="term" value="P:cyclic threonylcarbamoyladenosine biosynthetic process"/>
    <property type="evidence" value="ECO:0007669"/>
    <property type="project" value="TreeGrafter"/>
</dbReference>
<gene>
    <name evidence="2" type="primary">chlN</name>
    <name evidence="2" type="ORF">GMST_02460</name>
</gene>
<sequence length="282" mass="30706">MNEALSFLEEWSREGMLPWTAHCAAVKHFGLSHAAVERLALKNGLFPARYQRNRMMIDVHEQLRLFSSRVAVIGCGGLGGYVIEELARLGVGHLVAVDPDVFEEHNLNRQILATPNNLGLAKVEAARQRVEQINPAVTVTAVQDAFGLANGRELLAGVEVAVDALDSISYRLELAEVTGAVGIPMVHGAIGGWYGHVATQFPGEETVQGIYRHWVAGKGIEQQLGNPAFTPAIIASIEAAEVCKILLGKGELLRNRKLSIDLLEMEVHEIPYDQPVKLVRAA</sequence>